<keyword evidence="2" id="KW-1185">Reference proteome</keyword>
<evidence type="ECO:0000313" key="1">
    <source>
        <dbReference type="EMBL" id="CAG9323192.1"/>
    </source>
</evidence>
<gene>
    <name evidence="1" type="ORF">BSTOLATCC_MIC33093</name>
</gene>
<reference evidence="1" key="1">
    <citation type="submission" date="2021-09" db="EMBL/GenBank/DDBJ databases">
        <authorList>
            <consortium name="AG Swart"/>
            <person name="Singh M."/>
            <person name="Singh A."/>
            <person name="Seah K."/>
            <person name="Emmerich C."/>
        </authorList>
    </citation>
    <scope>NUCLEOTIDE SEQUENCE</scope>
    <source>
        <strain evidence="1">ATCC30299</strain>
    </source>
</reference>
<comment type="caution">
    <text evidence="1">The sequence shown here is derived from an EMBL/GenBank/DDBJ whole genome shotgun (WGS) entry which is preliminary data.</text>
</comment>
<name>A0AAU9JDP1_9CILI</name>
<organism evidence="1 2">
    <name type="scientific">Blepharisma stoltei</name>
    <dbReference type="NCBI Taxonomy" id="1481888"/>
    <lineage>
        <taxon>Eukaryota</taxon>
        <taxon>Sar</taxon>
        <taxon>Alveolata</taxon>
        <taxon>Ciliophora</taxon>
        <taxon>Postciliodesmatophora</taxon>
        <taxon>Heterotrichea</taxon>
        <taxon>Heterotrichida</taxon>
        <taxon>Blepharismidae</taxon>
        <taxon>Blepharisma</taxon>
    </lineage>
</organism>
<proteinExistence type="predicted"/>
<dbReference type="EMBL" id="CAJZBQ010000033">
    <property type="protein sequence ID" value="CAG9323192.1"/>
    <property type="molecule type" value="Genomic_DNA"/>
</dbReference>
<accession>A0AAU9JDP1</accession>
<evidence type="ECO:0008006" key="3">
    <source>
        <dbReference type="Google" id="ProtNLM"/>
    </source>
</evidence>
<sequence>MILLFILFSAVLAKYSDNDINALEDFIWSQNKSESLQSFAPNSEVKLYLEGNLLLQENKGSSNRFKNILDKLKNDSIELYWRLYYRSMVNKLEIGDAKTKKKMMENFKENLYPNIDLNEQPYQSSKALETINGRSVVSDSDLFVDMSNIDTNLDSYRIVRNAGKWNLNVEKMSFEVFQEFLYDPEAFEFDGVEKKIGEYFSSGLISQTWIFPQMTVDQLEYLFKNYPVIANNFDFLIFYFPKKYKFGDIGDENLLYKAFAEAWTEIKDLPENYYIKSIMLYNLLCAGISIKEYDEAMLLEYMNYHRYSDIYKDNNKGYSRWVSPNENLSFYNISENELLQAYFNQLFKDRDSTFPYEKFITKDSLNEFFALAKIFNGNDPLNYEKNISKQTMKNLLESSELELCKVNPKKFNANDEVKLCLSMRNIQNLIVSIYEINTKAYYAKKEAELTADIEIEGFIASEEYSYTYKAFPFLKREEEFSFPTLTAKRGTFIIDFIGNGRQSRAMITKGNLKYIIKPSEPGQQLFIFDEDNKVCTKQTCGIILDGKFYQVSSNGVCQIPFAEEDSNKNLIITDGEISLLVKDFQHLSRHYELKSVFLLYEEQFLYSQNATIQIKPSLYMNSFELPLSLLAEFEITLQITSIDQKINSKIFKASPSNGLISINFQVPYKVTRINISAKSSIGSDSNVQLENNYSISLNSYQYLLSRPYLRKTKGQGFAMELRGRNGELYKGQKVTIDFHIFETSNSATYFSDNDGKIYLGELDGVHLISVNYNDGYFEWSLEDFKEKIAYPEKINIKEGENIELDFYQAPLITIRSYKKNTLFKMYRNQLEKDFTDYIKYGNGKLKILGLSKGIYVLKLRTMNAAIRIEVSEGFALKEFNYLMLDSKSLPHKSQESSISIENIKRENGKLIIDFSDNSENGSAYILLCNYLSGTVMSIFNALNSNSQKQSEFIYEENKISYLKSRRINEEFRYAIDRKKQPKYQSINLPKPQLALKRQKIKDTDTEVQEVDIGEGFIMRMVEEDNPEILLLGDDRLDQAYLLSGSGGLELYSSAYFLDFLEAPSIWSHLTIPVNHQLSIGLEEGYSQVIIFAYKNGISTMKIYPIDLEMVKIKPIILDPEINDNDLRSEQIKNSSVSSGETLILQSQDITSIEILDSIESLQNMQIKLLDDSNEYKEWLFLSTWSKISNDKKNYYFDRYFSHELNLFLYFKDQAYFNAVVKPFISNKMEKDIIDKYLLGESLSEYIKSYWKLNCLEKILLIDWGIKQGDKTIIKEAKDIAQDLINKVEPMSIDEEKDYELLLKIFQLPQEEQNMIDFQNIVDAVNLKFLNYKTRGGLADFTMNDDFTSGSLRISNIYKPIKKNTIERTKEYKETYYFSEKESKESLQPNRFWKELAQSILLQKKILTPNAIFSLSGLTELISVLAFMDLPILSSPLSYFSNGSTISIASDHNFLAFYKDLSKTPINLDPEILVSQKFINPKNPNSQVKQFLTKTRYESKIIVTNASDMNKFVYVLLQVPGGSIPISDSFYIKTECKTIGSYQTEIFSYQFYFPEEGNFTIHPVVVTRNQKLIGNTEVKKAEVLGSIKNISADNIEDFAINGNEDDIMKYLRENNLYSSERLARNIYHRMKNCSFYTKAIAIFKEKKYFDEHLYLYSMLHEDYPTFYELLRRNEDFVQKIGYNFESSIIKTGKEDFTHYEYFPLINARAHNLGARKAITNLQFKETYYNFLMFIAEKNKLDIIDYICLCQYYILQDRYTEALNFYDKLKELGMKVSEISPSHGLLQIQFDYLSAFLYSSIAKELSSLYANYPVETWRNNFMEIYQSLSDSKIEDESQEEISREPALSFTIENNNLSLTYQNVKKCEVKIYYIDLEILFSKNPFFIQDPSNFVFLAPNLQFSYDLPEVSTTIQLPNDVKRKSFVVEIDYGEYSSIKTAFNAALKTMIIERYGHIKVMSEDNNPRSTTYVKVFAKLASGEIEFYKDGYTDKRGAFDFISMNYDKLSSVDKFAILVVDEELGSLIVEASPPKTFTKDL</sequence>
<dbReference type="Proteomes" id="UP001162131">
    <property type="component" value="Unassembled WGS sequence"/>
</dbReference>
<protein>
    <recommendedName>
        <fullName evidence="3">Alpha-2-macroglobulin domain-containing protein</fullName>
    </recommendedName>
</protein>
<evidence type="ECO:0000313" key="2">
    <source>
        <dbReference type="Proteomes" id="UP001162131"/>
    </source>
</evidence>